<gene>
    <name evidence="6" type="ORF">CR103_02150</name>
</gene>
<accession>A0A2G8T5L3</accession>
<organism evidence="6 7">
    <name type="scientific">Massilia psychrophila</name>
    <dbReference type="NCBI Taxonomy" id="1603353"/>
    <lineage>
        <taxon>Bacteria</taxon>
        <taxon>Pseudomonadati</taxon>
        <taxon>Pseudomonadota</taxon>
        <taxon>Betaproteobacteria</taxon>
        <taxon>Burkholderiales</taxon>
        <taxon>Oxalobacteraceae</taxon>
        <taxon>Telluria group</taxon>
        <taxon>Massilia</taxon>
    </lineage>
</organism>
<feature type="transmembrane region" description="Helical" evidence="5">
    <location>
        <begin position="237"/>
        <end position="256"/>
    </location>
</feature>
<evidence type="ECO:0000256" key="5">
    <source>
        <dbReference type="SAM" id="Phobius"/>
    </source>
</evidence>
<protein>
    <recommendedName>
        <fullName evidence="8">EI24 domain-containing protein</fullName>
    </recommendedName>
</protein>
<comment type="subcellular location">
    <subcellularLocation>
        <location evidence="1">Membrane</location>
        <topology evidence="1">Multi-pass membrane protein</topology>
    </subcellularLocation>
</comment>
<keyword evidence="4 5" id="KW-0472">Membrane</keyword>
<evidence type="ECO:0000256" key="3">
    <source>
        <dbReference type="ARBA" id="ARBA00022989"/>
    </source>
</evidence>
<feature type="transmembrane region" description="Helical" evidence="5">
    <location>
        <begin position="128"/>
        <end position="154"/>
    </location>
</feature>
<dbReference type="EMBL" id="PDOB01000002">
    <property type="protein sequence ID" value="PIL41331.1"/>
    <property type="molecule type" value="Genomic_DNA"/>
</dbReference>
<feature type="transmembrane region" description="Helical" evidence="5">
    <location>
        <begin position="87"/>
        <end position="108"/>
    </location>
</feature>
<dbReference type="Pfam" id="PF07264">
    <property type="entry name" value="EI24"/>
    <property type="match status" value="1"/>
</dbReference>
<feature type="transmembrane region" description="Helical" evidence="5">
    <location>
        <begin position="20"/>
        <end position="40"/>
    </location>
</feature>
<sequence length="275" mass="29786">MAAVLTAYGRALASQFSARIMLLSLVPLLLSVALWGALLYTGLQPVIDWVQVLFTDYNVFGASAGMLGMLGLGMLKTVAVPLMAMLLLLPLMILTSLLFMGLAAMPAIGRHVGTRQFAGLEMKQGGSLLGSLGLSLGSVLLFVLLWILTLPLYVFPPLALAAQVALWGWLTARVMSYDALAAYASFDERRALMHRHRWPLLAIGMVSGAAGALPGIVWVGGALISVVLFPFLAMLSIWIYLVIFIFTGLWFQYYCLQALRELRTGNVGNVQSPRP</sequence>
<evidence type="ECO:0000256" key="2">
    <source>
        <dbReference type="ARBA" id="ARBA00022692"/>
    </source>
</evidence>
<comment type="caution">
    <text evidence="6">The sequence shown here is derived from an EMBL/GenBank/DDBJ whole genome shotgun (WGS) entry which is preliminary data.</text>
</comment>
<name>A0A2G8T5L3_9BURK</name>
<evidence type="ECO:0000313" key="7">
    <source>
        <dbReference type="Proteomes" id="UP000228593"/>
    </source>
</evidence>
<keyword evidence="7" id="KW-1185">Reference proteome</keyword>
<feature type="transmembrane region" description="Helical" evidence="5">
    <location>
        <begin position="52"/>
        <end position="75"/>
    </location>
</feature>
<keyword evidence="3 5" id="KW-1133">Transmembrane helix</keyword>
<dbReference type="RefSeq" id="WP_099914374.1">
    <property type="nucleotide sequence ID" value="NZ_BMHS01000003.1"/>
</dbReference>
<dbReference type="AlphaFoldDB" id="A0A2G8T5L3"/>
<evidence type="ECO:0000256" key="4">
    <source>
        <dbReference type="ARBA" id="ARBA00023136"/>
    </source>
</evidence>
<feature type="transmembrane region" description="Helical" evidence="5">
    <location>
        <begin position="198"/>
        <end position="231"/>
    </location>
</feature>
<dbReference type="OrthoDB" id="8565703at2"/>
<proteinExistence type="predicted"/>
<evidence type="ECO:0000313" key="6">
    <source>
        <dbReference type="EMBL" id="PIL41331.1"/>
    </source>
</evidence>
<evidence type="ECO:0008006" key="8">
    <source>
        <dbReference type="Google" id="ProtNLM"/>
    </source>
</evidence>
<reference evidence="6 7" key="1">
    <citation type="submission" date="2017-10" db="EMBL/GenBank/DDBJ databases">
        <title>Massilia psychrophilum sp. nov., a novel purple-pigmented bacterium isolated from Tianshan glacier, Xinjiang Municipality, China.</title>
        <authorList>
            <person name="Wang H."/>
        </authorList>
    </citation>
    <scope>NUCLEOTIDE SEQUENCE [LARGE SCALE GENOMIC DNA]</scope>
    <source>
        <strain evidence="6 7">JCM 30813</strain>
    </source>
</reference>
<dbReference type="InterPro" id="IPR059112">
    <property type="entry name" value="CysZ/EI24"/>
</dbReference>
<keyword evidence="2 5" id="KW-0812">Transmembrane</keyword>
<evidence type="ECO:0000256" key="1">
    <source>
        <dbReference type="ARBA" id="ARBA00004141"/>
    </source>
</evidence>
<dbReference type="Proteomes" id="UP000228593">
    <property type="component" value="Unassembled WGS sequence"/>
</dbReference>